<name>A0A0A2LNJ5_9FLAO</name>
<comment type="caution">
    <text evidence="1">The sequence shown here is derived from an EMBL/GenBank/DDBJ whole genome shotgun (WGS) entry which is preliminary data.</text>
</comment>
<proteinExistence type="predicted"/>
<dbReference type="EMBL" id="JRLV01000007">
    <property type="protein sequence ID" value="KGO81504.1"/>
    <property type="molecule type" value="Genomic_DNA"/>
</dbReference>
<accession>A0A0A2LNJ5</accession>
<dbReference type="RefSeq" id="WP_035132781.1">
    <property type="nucleotide sequence ID" value="NZ_JRLV01000007.1"/>
</dbReference>
<gene>
    <name evidence="1" type="ORF">Q763_07605</name>
</gene>
<reference evidence="1 2" key="1">
    <citation type="submission" date="2013-09" db="EMBL/GenBank/DDBJ databases">
        <authorList>
            <person name="Zeng Z."/>
            <person name="Chen C."/>
        </authorList>
    </citation>
    <scope>NUCLEOTIDE SEQUENCE [LARGE SCALE GENOMIC DNA]</scope>
    <source>
        <strain evidence="1 2">F44-8</strain>
    </source>
</reference>
<protein>
    <submittedName>
        <fullName evidence="1">Uncharacterized protein</fullName>
    </submittedName>
</protein>
<dbReference type="Proteomes" id="UP000030129">
    <property type="component" value="Unassembled WGS sequence"/>
</dbReference>
<evidence type="ECO:0000313" key="2">
    <source>
        <dbReference type="Proteomes" id="UP000030129"/>
    </source>
</evidence>
<dbReference type="AlphaFoldDB" id="A0A0A2LNJ5"/>
<evidence type="ECO:0000313" key="1">
    <source>
        <dbReference type="EMBL" id="KGO81504.1"/>
    </source>
</evidence>
<keyword evidence="2" id="KW-1185">Reference proteome</keyword>
<dbReference type="eggNOG" id="ENOG502ZJR9">
    <property type="taxonomic scope" value="Bacteria"/>
</dbReference>
<organism evidence="1 2">
    <name type="scientific">Flavobacterium beibuense F44-8</name>
    <dbReference type="NCBI Taxonomy" id="1406840"/>
    <lineage>
        <taxon>Bacteria</taxon>
        <taxon>Pseudomonadati</taxon>
        <taxon>Bacteroidota</taxon>
        <taxon>Flavobacteriia</taxon>
        <taxon>Flavobacteriales</taxon>
        <taxon>Flavobacteriaceae</taxon>
        <taxon>Flavobacterium</taxon>
    </lineage>
</organism>
<sequence>MEETEEDFKRYYKKLVENIKWLCLPFKEQKEYLPDFTDRPFEVLDGYVKAFVLLPQLIDNRYLSLEATGALVRLYINVDFALCSPDFGKIPDDKMDGFKDWVKLNSLAKQALRVMNETEEKPDAFYI</sequence>